<keyword evidence="7" id="KW-0411">Iron-sulfur</keyword>
<evidence type="ECO:0000259" key="9">
    <source>
        <dbReference type="PROSITE" id="PS51379"/>
    </source>
</evidence>
<dbReference type="PANTHER" id="PTHR43687:SF6">
    <property type="entry name" value="L-ASPARTATE SEMIALDEHYDE SULFURTRANSFERASE IRON-SULFUR SUBUNIT"/>
    <property type="match status" value="1"/>
</dbReference>
<evidence type="ECO:0000256" key="5">
    <source>
        <dbReference type="ARBA" id="ARBA00022982"/>
    </source>
</evidence>
<keyword evidence="2" id="KW-0004">4Fe-4S</keyword>
<dbReference type="OrthoDB" id="2837at2157"/>
<dbReference type="PANTHER" id="PTHR43687">
    <property type="entry name" value="ADENYLYLSULFATE REDUCTASE, BETA SUBUNIT"/>
    <property type="match status" value="1"/>
</dbReference>
<evidence type="ECO:0000256" key="6">
    <source>
        <dbReference type="ARBA" id="ARBA00023004"/>
    </source>
</evidence>
<evidence type="ECO:0000256" key="4">
    <source>
        <dbReference type="ARBA" id="ARBA00022737"/>
    </source>
</evidence>
<dbReference type="InterPro" id="IPR038465">
    <property type="entry name" value="APS_reduc_Bsu_C_sf"/>
</dbReference>
<dbReference type="Proteomes" id="UP000610960">
    <property type="component" value="Unassembled WGS sequence"/>
</dbReference>
<evidence type="ECO:0000313" key="11">
    <source>
        <dbReference type="Proteomes" id="UP000610960"/>
    </source>
</evidence>
<evidence type="ECO:0000256" key="8">
    <source>
        <dbReference type="SAM" id="MobiDB-lite"/>
    </source>
</evidence>
<proteinExistence type="predicted"/>
<comment type="caution">
    <text evidence="10">The sequence shown here is derived from an EMBL/GenBank/DDBJ whole genome shotgun (WGS) entry which is preliminary data.</text>
</comment>
<reference evidence="10" key="2">
    <citation type="submission" date="2020-09" db="EMBL/GenBank/DDBJ databases">
        <authorList>
            <person name="Sun Q."/>
            <person name="Ohkuma M."/>
        </authorList>
    </citation>
    <scope>NUCLEOTIDE SEQUENCE</scope>
    <source>
        <strain evidence="10">JCM 10088</strain>
    </source>
</reference>
<dbReference type="InterPro" id="IPR017896">
    <property type="entry name" value="4Fe4S_Fe-S-bd"/>
</dbReference>
<reference evidence="10" key="1">
    <citation type="journal article" date="2014" name="Int. J. Syst. Evol. Microbiol.">
        <title>Complete genome sequence of Corynebacterium casei LMG S-19264T (=DSM 44701T), isolated from a smear-ripened cheese.</title>
        <authorList>
            <consortium name="US DOE Joint Genome Institute (JGI-PGF)"/>
            <person name="Walter F."/>
            <person name="Albersmeier A."/>
            <person name="Kalinowski J."/>
            <person name="Ruckert C."/>
        </authorList>
    </citation>
    <scope>NUCLEOTIDE SEQUENCE</scope>
    <source>
        <strain evidence="10">JCM 10088</strain>
    </source>
</reference>
<feature type="region of interest" description="Disordered" evidence="8">
    <location>
        <begin position="104"/>
        <end position="123"/>
    </location>
</feature>
<dbReference type="InterPro" id="IPR050572">
    <property type="entry name" value="Fe-S_Ferredoxin"/>
</dbReference>
<dbReference type="Gene3D" id="6.20.260.10">
    <property type="entry name" value="Adenylylsulphate reductase, beta subunit, C-terminal domain"/>
    <property type="match status" value="1"/>
</dbReference>
<dbReference type="GO" id="GO:0016491">
    <property type="term" value="F:oxidoreductase activity"/>
    <property type="evidence" value="ECO:0007669"/>
    <property type="project" value="UniProtKB-ARBA"/>
</dbReference>
<evidence type="ECO:0000256" key="1">
    <source>
        <dbReference type="ARBA" id="ARBA00022448"/>
    </source>
</evidence>
<feature type="domain" description="4Fe-4S ferredoxin-type" evidence="9">
    <location>
        <begin position="1"/>
        <end position="30"/>
    </location>
</feature>
<dbReference type="EMBL" id="BMNL01000004">
    <property type="protein sequence ID" value="GGP22083.1"/>
    <property type="molecule type" value="Genomic_DNA"/>
</dbReference>
<dbReference type="InterPro" id="IPR017900">
    <property type="entry name" value="4Fe4S_Fe_S_CS"/>
</dbReference>
<feature type="domain" description="4Fe-4S ferredoxin-type" evidence="9">
    <location>
        <begin position="33"/>
        <end position="62"/>
    </location>
</feature>
<organism evidence="10 11">
    <name type="scientific">Thermocladium modestius</name>
    <dbReference type="NCBI Taxonomy" id="62609"/>
    <lineage>
        <taxon>Archaea</taxon>
        <taxon>Thermoproteota</taxon>
        <taxon>Thermoprotei</taxon>
        <taxon>Thermoproteales</taxon>
        <taxon>Thermoproteaceae</taxon>
        <taxon>Thermocladium</taxon>
    </lineage>
</organism>
<dbReference type="GO" id="GO:0051539">
    <property type="term" value="F:4 iron, 4 sulfur cluster binding"/>
    <property type="evidence" value="ECO:0007669"/>
    <property type="project" value="UniProtKB-KW"/>
</dbReference>
<dbReference type="RefSeq" id="WP_188596956.1">
    <property type="nucleotide sequence ID" value="NZ_BMNL01000004.1"/>
</dbReference>
<evidence type="ECO:0000256" key="3">
    <source>
        <dbReference type="ARBA" id="ARBA00022723"/>
    </source>
</evidence>
<keyword evidence="3" id="KW-0479">Metal-binding</keyword>
<dbReference type="InterPro" id="IPR011802">
    <property type="entry name" value="AprB"/>
</dbReference>
<dbReference type="PROSITE" id="PS51379">
    <property type="entry name" value="4FE4S_FER_2"/>
    <property type="match status" value="2"/>
</dbReference>
<dbReference type="GO" id="GO:0046872">
    <property type="term" value="F:metal ion binding"/>
    <property type="evidence" value="ECO:0007669"/>
    <property type="project" value="UniProtKB-KW"/>
</dbReference>
<dbReference type="AlphaFoldDB" id="A0A830GVB6"/>
<keyword evidence="1" id="KW-0813">Transport</keyword>
<keyword evidence="4" id="KW-0677">Repeat</keyword>
<evidence type="ECO:0000313" key="10">
    <source>
        <dbReference type="EMBL" id="GGP22083.1"/>
    </source>
</evidence>
<name>A0A830GVB6_9CREN</name>
<dbReference type="Pfam" id="PF12139">
    <property type="entry name" value="APS-reductase_C"/>
    <property type="match status" value="1"/>
</dbReference>
<dbReference type="SUPFAM" id="SSF54862">
    <property type="entry name" value="4Fe-4S ferredoxins"/>
    <property type="match status" value="1"/>
</dbReference>
<dbReference type="Pfam" id="PF12838">
    <property type="entry name" value="Fer4_7"/>
    <property type="match status" value="1"/>
</dbReference>
<evidence type="ECO:0000256" key="2">
    <source>
        <dbReference type="ARBA" id="ARBA00022485"/>
    </source>
</evidence>
<gene>
    <name evidence="10" type="ORF">GCM10007981_16720</name>
</gene>
<dbReference type="PROSITE" id="PS00198">
    <property type="entry name" value="4FE4S_FER_1"/>
    <property type="match status" value="1"/>
</dbReference>
<keyword evidence="11" id="KW-1185">Reference proteome</keyword>
<protein>
    <submittedName>
        <fullName evidence="10">Adenylyl-sulfate reductase subunit beta</fullName>
    </submittedName>
</protein>
<evidence type="ECO:0000256" key="7">
    <source>
        <dbReference type="ARBA" id="ARBA00023014"/>
    </source>
</evidence>
<dbReference type="InterPro" id="IPR022738">
    <property type="entry name" value="AprB_C"/>
</dbReference>
<sequence>MPTFVYSSRCVGCGDCIDICPGDLMRFDPKTRKAYNAEPDMCWECLNCVKVCHRYAMDVRGYADFVPMGHGISVLRDEKENKVYWKIRYRNGAVKEFAFPIRTTPWGSIRPPQSYGEPDKSRLRDEYLSAEPDKLYVPELPRPREVIAREE</sequence>
<dbReference type="NCBIfam" id="TIGR02060">
    <property type="entry name" value="aprB"/>
    <property type="match status" value="1"/>
</dbReference>
<dbReference type="Gene3D" id="3.30.70.20">
    <property type="match status" value="1"/>
</dbReference>
<accession>A0A830GVB6</accession>
<keyword evidence="6" id="KW-0408">Iron</keyword>
<keyword evidence="5" id="KW-0249">Electron transport</keyword>